<organism evidence="1">
    <name type="scientific">Treponema denticola OTK</name>
    <dbReference type="NCBI Taxonomy" id="999434"/>
    <lineage>
        <taxon>Bacteria</taxon>
        <taxon>Pseudomonadati</taxon>
        <taxon>Spirochaetota</taxon>
        <taxon>Spirochaetia</taxon>
        <taxon>Spirochaetales</taxon>
        <taxon>Treponemataceae</taxon>
        <taxon>Treponema</taxon>
    </lineage>
</organism>
<dbReference type="InterPro" id="IPR007460">
    <property type="entry name" value="BrnT_toxin"/>
</dbReference>
<dbReference type="HOGENOM" id="CLU_149290_1_1_12"/>
<reference evidence="1" key="1">
    <citation type="submission" date="2012-01" db="EMBL/GenBank/DDBJ databases">
        <title>The Genome Sequence of Treponema denticola OTK.</title>
        <authorList>
            <consortium name="The Broad Institute Genome Sequencing Platform"/>
            <person name="Earl A."/>
            <person name="Ward D."/>
            <person name="Feldgarden M."/>
            <person name="Gevers D."/>
            <person name="Blanton J.M."/>
            <person name="Fenno C.J."/>
            <person name="Baranova O.V."/>
            <person name="Mathney J."/>
            <person name="Dewhirst F.E."/>
            <person name="Izard J."/>
            <person name="Young S.K."/>
            <person name="Zeng Q."/>
            <person name="Gargeya S."/>
            <person name="Fitzgerald M."/>
            <person name="Haas B."/>
            <person name="Abouelleil A."/>
            <person name="Alvarado L."/>
            <person name="Arachchi H.M."/>
            <person name="Berlin A."/>
            <person name="Chapman S.B."/>
            <person name="Gearin G."/>
            <person name="Goldberg J."/>
            <person name="Griggs A."/>
            <person name="Gujja S."/>
            <person name="Hansen M."/>
            <person name="Heiman D."/>
            <person name="Howarth C."/>
            <person name="Larimer J."/>
            <person name="Lui A."/>
            <person name="MacDonald P.J.P."/>
            <person name="McCowen C."/>
            <person name="Montmayeur A."/>
            <person name="Murphy C."/>
            <person name="Neiman D."/>
            <person name="Pearson M."/>
            <person name="Priest M."/>
            <person name="Roberts A."/>
            <person name="Saif S."/>
            <person name="Shea T."/>
            <person name="Sisk P."/>
            <person name="Stolte C."/>
            <person name="Sykes S."/>
            <person name="Wortman J."/>
            <person name="Nusbaum C."/>
            <person name="Birren B."/>
        </authorList>
    </citation>
    <scope>NUCLEOTIDE SEQUENCE [LARGE SCALE GENOMIC DNA]</scope>
    <source>
        <strain evidence="1">OTK</strain>
    </source>
</reference>
<name>A0A0F6MPJ8_TREDN</name>
<dbReference type="Proteomes" id="UP000011701">
    <property type="component" value="Chromosome"/>
</dbReference>
<dbReference type="PATRIC" id="fig|999434.4.peg.1185"/>
<dbReference type="AlphaFoldDB" id="A0A0F6MPJ8"/>
<proteinExistence type="predicted"/>
<protein>
    <recommendedName>
        <fullName evidence="2">BrnT family toxin</fullName>
    </recommendedName>
</protein>
<gene>
    <name evidence="1" type="ORF">HMPREF9723_01142</name>
</gene>
<dbReference type="EMBL" id="AGDY01000005">
    <property type="protein sequence ID" value="EMB22224.1"/>
    <property type="molecule type" value="Genomic_DNA"/>
</dbReference>
<dbReference type="Gene3D" id="3.10.450.530">
    <property type="entry name" value="Ribonuclease toxin, BrnT, of type II toxin-antitoxin system"/>
    <property type="match status" value="1"/>
</dbReference>
<evidence type="ECO:0000313" key="1">
    <source>
        <dbReference type="EMBL" id="EMB22224.1"/>
    </source>
</evidence>
<accession>A0A0F6MPJ8</accession>
<dbReference type="InterPro" id="IPR038573">
    <property type="entry name" value="BrnT_sf"/>
</dbReference>
<dbReference type="Pfam" id="PF04365">
    <property type="entry name" value="BrnT_toxin"/>
    <property type="match status" value="1"/>
</dbReference>
<comment type="caution">
    <text evidence="1">The sequence shown here is derived from an EMBL/GenBank/DDBJ whole genome shotgun (WGS) entry which is preliminary data.</text>
</comment>
<sequence>MTKYKNYSYNIIIKIRFEWDFKKAEINFKKHKVSFEEAESVFYDPNAILISDPEHSDEEDRFIILGVSNKSKILVVCHCYRVNDEVIRIISARKATTNEKKQYGGDKNERRI</sequence>
<dbReference type="RefSeq" id="WP_002691769.1">
    <property type="nucleotide sequence ID" value="NZ_CM001797.1"/>
</dbReference>
<evidence type="ECO:0008006" key="2">
    <source>
        <dbReference type="Google" id="ProtNLM"/>
    </source>
</evidence>